<sequence length="186" mass="20705">MFTVCCQGKSDAYIAALCRGQSRVNRGLNVLERFAVSSDSDFLIYPSISYVVRRLTGQEGFVLLRKIDVMQALRLPSPDHLEDFGVVSKNDYTNNIPQYGLSRNLNIIRKLPQAQSARALLASYITTMNQRPITAIASEYFALAGNVFLDITPHLCRSQHISAKDQAPISSGHTSRVKKQSCIPKQ</sequence>
<evidence type="ECO:0000313" key="3">
    <source>
        <dbReference type="Proteomes" id="UP000193648"/>
    </source>
</evidence>
<reference evidence="2 3" key="1">
    <citation type="submission" date="2016-07" db="EMBL/GenBank/DDBJ databases">
        <title>Pervasive Adenine N6-methylation of Active Genes in Fungi.</title>
        <authorList>
            <consortium name="DOE Joint Genome Institute"/>
            <person name="Mondo S.J."/>
            <person name="Dannebaum R.O."/>
            <person name="Kuo R.C."/>
            <person name="Labutti K."/>
            <person name="Haridas S."/>
            <person name="Kuo A."/>
            <person name="Salamov A."/>
            <person name="Ahrendt S.R."/>
            <person name="Lipzen A."/>
            <person name="Sullivan W."/>
            <person name="Andreopoulos W.B."/>
            <person name="Clum A."/>
            <person name="Lindquist E."/>
            <person name="Daum C."/>
            <person name="Ramamoorthy G.K."/>
            <person name="Gryganskyi A."/>
            <person name="Culley D."/>
            <person name="Magnuson J.K."/>
            <person name="James T.Y."/>
            <person name="O'Malley M.A."/>
            <person name="Stajich J.E."/>
            <person name="Spatafora J.W."/>
            <person name="Visel A."/>
            <person name="Grigoriev I.V."/>
        </authorList>
    </citation>
    <scope>NUCLEOTIDE SEQUENCE [LARGE SCALE GENOMIC DNA]</scope>
    <source>
        <strain evidence="2 3">NRRL 3116</strain>
    </source>
</reference>
<accession>A0A1Y2GK97</accession>
<dbReference type="GeneID" id="33572928"/>
<organism evidence="2 3">
    <name type="scientific">Lobosporangium transversale</name>
    <dbReference type="NCBI Taxonomy" id="64571"/>
    <lineage>
        <taxon>Eukaryota</taxon>
        <taxon>Fungi</taxon>
        <taxon>Fungi incertae sedis</taxon>
        <taxon>Mucoromycota</taxon>
        <taxon>Mortierellomycotina</taxon>
        <taxon>Mortierellomycetes</taxon>
        <taxon>Mortierellales</taxon>
        <taxon>Mortierellaceae</taxon>
        <taxon>Lobosporangium</taxon>
    </lineage>
</organism>
<proteinExistence type="predicted"/>
<dbReference type="OrthoDB" id="2438837at2759"/>
<evidence type="ECO:0000256" key="1">
    <source>
        <dbReference type="SAM" id="MobiDB-lite"/>
    </source>
</evidence>
<dbReference type="AlphaFoldDB" id="A0A1Y2GK97"/>
<dbReference type="InParanoid" id="A0A1Y2GK97"/>
<evidence type="ECO:0000313" key="2">
    <source>
        <dbReference type="EMBL" id="ORZ13345.1"/>
    </source>
</evidence>
<dbReference type="RefSeq" id="XP_021880426.1">
    <property type="nucleotide sequence ID" value="XM_022031087.1"/>
</dbReference>
<dbReference type="EMBL" id="MCFF01000023">
    <property type="protein sequence ID" value="ORZ13345.1"/>
    <property type="molecule type" value="Genomic_DNA"/>
</dbReference>
<keyword evidence="3" id="KW-1185">Reference proteome</keyword>
<protein>
    <submittedName>
        <fullName evidence="2">Uncharacterized protein</fullName>
    </submittedName>
</protein>
<feature type="region of interest" description="Disordered" evidence="1">
    <location>
        <begin position="166"/>
        <end position="186"/>
    </location>
</feature>
<gene>
    <name evidence="2" type="ORF">BCR41DRAFT_93207</name>
</gene>
<comment type="caution">
    <text evidence="2">The sequence shown here is derived from an EMBL/GenBank/DDBJ whole genome shotgun (WGS) entry which is preliminary data.</text>
</comment>
<name>A0A1Y2GK97_9FUNG</name>
<dbReference type="Proteomes" id="UP000193648">
    <property type="component" value="Unassembled WGS sequence"/>
</dbReference>